<comment type="pathway">
    <text evidence="4">Amino-acid biosynthesis; L-proline biosynthesis; L-proline from L-glutamate 5-semialdehyde: step 1/1.</text>
</comment>
<organism evidence="8 9">
    <name type="scientific">Methylocapsa polymorpha</name>
    <dbReference type="NCBI Taxonomy" id="3080828"/>
    <lineage>
        <taxon>Bacteria</taxon>
        <taxon>Pseudomonadati</taxon>
        <taxon>Pseudomonadota</taxon>
        <taxon>Alphaproteobacteria</taxon>
        <taxon>Hyphomicrobiales</taxon>
        <taxon>Beijerinckiaceae</taxon>
        <taxon>Methylocapsa</taxon>
    </lineage>
</organism>
<comment type="similarity">
    <text evidence="1 4">Belongs to the pyrroline-5-carboxylate reductase family.</text>
</comment>
<dbReference type="Proteomes" id="UP001626536">
    <property type="component" value="Chromosome"/>
</dbReference>
<gene>
    <name evidence="4 8" type="primary">proC</name>
    <name evidence="8" type="ORF">RZS28_01825</name>
</gene>
<accession>A0ABZ0HU37</accession>
<protein>
    <recommendedName>
        <fullName evidence="4 5">Pyrroline-5-carboxylate reductase</fullName>
        <shortName evidence="4">P5C reductase</shortName>
        <shortName evidence="4">P5CR</shortName>
        <ecNumber evidence="4 5">1.5.1.2</ecNumber>
    </recommendedName>
    <alternativeName>
        <fullName evidence="4">PCA reductase</fullName>
    </alternativeName>
</protein>
<comment type="catalytic activity">
    <reaction evidence="4">
        <text>L-proline + NADP(+) = (S)-1-pyrroline-5-carboxylate + NADPH + 2 H(+)</text>
        <dbReference type="Rhea" id="RHEA:14109"/>
        <dbReference type="ChEBI" id="CHEBI:15378"/>
        <dbReference type="ChEBI" id="CHEBI:17388"/>
        <dbReference type="ChEBI" id="CHEBI:57783"/>
        <dbReference type="ChEBI" id="CHEBI:58349"/>
        <dbReference type="ChEBI" id="CHEBI:60039"/>
        <dbReference type="EC" id="1.5.1.2"/>
    </reaction>
</comment>
<comment type="function">
    <text evidence="4">Catalyzes the reduction of 1-pyrroline-5-carboxylate (PCA) to L-proline.</text>
</comment>
<dbReference type="PANTHER" id="PTHR11645">
    <property type="entry name" value="PYRROLINE-5-CARBOXYLATE REDUCTASE"/>
    <property type="match status" value="1"/>
</dbReference>
<name>A0ABZ0HU37_9HYPH</name>
<dbReference type="InterPro" id="IPR036291">
    <property type="entry name" value="NAD(P)-bd_dom_sf"/>
</dbReference>
<keyword evidence="9" id="KW-1185">Reference proteome</keyword>
<proteinExistence type="inferred from homology"/>
<dbReference type="InterPro" id="IPR000304">
    <property type="entry name" value="Pyrroline-COOH_reductase"/>
</dbReference>
<dbReference type="SUPFAM" id="SSF48179">
    <property type="entry name" value="6-phosphogluconate dehydrogenase C-terminal domain-like"/>
    <property type="match status" value="1"/>
</dbReference>
<evidence type="ECO:0000313" key="8">
    <source>
        <dbReference type="EMBL" id="WOJ90068.1"/>
    </source>
</evidence>
<dbReference type="Gene3D" id="1.10.3730.10">
    <property type="entry name" value="ProC C-terminal domain-like"/>
    <property type="match status" value="1"/>
</dbReference>
<dbReference type="NCBIfam" id="TIGR00112">
    <property type="entry name" value="proC"/>
    <property type="match status" value="1"/>
</dbReference>
<dbReference type="PANTHER" id="PTHR11645:SF0">
    <property type="entry name" value="PYRROLINE-5-CARBOXYLATE REDUCTASE 3"/>
    <property type="match status" value="1"/>
</dbReference>
<dbReference type="InterPro" id="IPR028939">
    <property type="entry name" value="P5C_Rdtase_cat_N"/>
</dbReference>
<dbReference type="HAMAP" id="MF_01925">
    <property type="entry name" value="P5C_reductase"/>
    <property type="match status" value="1"/>
</dbReference>
<dbReference type="Pfam" id="PF03807">
    <property type="entry name" value="F420_oxidored"/>
    <property type="match status" value="1"/>
</dbReference>
<dbReference type="InterPro" id="IPR008927">
    <property type="entry name" value="6-PGluconate_DH-like_C_sf"/>
</dbReference>
<dbReference type="EC" id="1.5.1.2" evidence="4 5"/>
<dbReference type="Gene3D" id="3.40.50.720">
    <property type="entry name" value="NAD(P)-binding Rossmann-like Domain"/>
    <property type="match status" value="1"/>
</dbReference>
<keyword evidence="4" id="KW-0963">Cytoplasm</keyword>
<dbReference type="GO" id="GO:0004735">
    <property type="term" value="F:pyrroline-5-carboxylate reductase activity"/>
    <property type="evidence" value="ECO:0007669"/>
    <property type="project" value="UniProtKB-EC"/>
</dbReference>
<reference evidence="8 9" key="1">
    <citation type="submission" date="2023-10" db="EMBL/GenBank/DDBJ databases">
        <title>Novel methanotroph of the genus Methylocapsa from a subarctic wetland.</title>
        <authorList>
            <person name="Belova S.E."/>
            <person name="Oshkin I.Y."/>
            <person name="Miroshnikov K."/>
            <person name="Dedysh S.N."/>
        </authorList>
    </citation>
    <scope>NUCLEOTIDE SEQUENCE [LARGE SCALE GENOMIC DNA]</scope>
    <source>
        <strain evidence="8 9">RX1</strain>
    </source>
</reference>
<evidence type="ECO:0000259" key="6">
    <source>
        <dbReference type="Pfam" id="PF03807"/>
    </source>
</evidence>
<evidence type="ECO:0000313" key="9">
    <source>
        <dbReference type="Proteomes" id="UP001626536"/>
    </source>
</evidence>
<dbReference type="EMBL" id="CP136862">
    <property type="protein sequence ID" value="WOJ90068.1"/>
    <property type="molecule type" value="Genomic_DNA"/>
</dbReference>
<dbReference type="SUPFAM" id="SSF51735">
    <property type="entry name" value="NAD(P)-binding Rossmann-fold domains"/>
    <property type="match status" value="1"/>
</dbReference>
<evidence type="ECO:0000256" key="1">
    <source>
        <dbReference type="ARBA" id="ARBA00005525"/>
    </source>
</evidence>
<evidence type="ECO:0000256" key="2">
    <source>
        <dbReference type="ARBA" id="ARBA00022857"/>
    </source>
</evidence>
<evidence type="ECO:0000259" key="7">
    <source>
        <dbReference type="Pfam" id="PF14748"/>
    </source>
</evidence>
<feature type="domain" description="Pyrroline-5-carboxylate reductase dimerisation" evidence="7">
    <location>
        <begin position="166"/>
        <end position="271"/>
    </location>
</feature>
<keyword evidence="4" id="KW-0641">Proline biosynthesis</keyword>
<comment type="subcellular location">
    <subcellularLocation>
        <location evidence="4">Cytoplasm</location>
    </subcellularLocation>
</comment>
<dbReference type="PIRSF" id="PIRSF000193">
    <property type="entry name" value="Pyrrol-5-carb_rd"/>
    <property type="match status" value="1"/>
</dbReference>
<dbReference type="RefSeq" id="WP_407339514.1">
    <property type="nucleotide sequence ID" value="NZ_CP136862.1"/>
</dbReference>
<evidence type="ECO:0000256" key="4">
    <source>
        <dbReference type="HAMAP-Rule" id="MF_01925"/>
    </source>
</evidence>
<dbReference type="Pfam" id="PF14748">
    <property type="entry name" value="P5CR_dimer"/>
    <property type="match status" value="1"/>
</dbReference>
<dbReference type="InterPro" id="IPR029036">
    <property type="entry name" value="P5CR_dimer"/>
</dbReference>
<keyword evidence="3 4" id="KW-0560">Oxidoreductase</keyword>
<evidence type="ECO:0000256" key="5">
    <source>
        <dbReference type="NCBIfam" id="TIGR00112"/>
    </source>
</evidence>
<evidence type="ECO:0000256" key="3">
    <source>
        <dbReference type="ARBA" id="ARBA00023002"/>
    </source>
</evidence>
<feature type="domain" description="Pyrroline-5-carboxylate reductase catalytic N-terminal" evidence="6">
    <location>
        <begin position="14"/>
        <end position="102"/>
    </location>
</feature>
<comment type="catalytic activity">
    <reaction evidence="4">
        <text>L-proline + NAD(+) = (S)-1-pyrroline-5-carboxylate + NADH + 2 H(+)</text>
        <dbReference type="Rhea" id="RHEA:14105"/>
        <dbReference type="ChEBI" id="CHEBI:15378"/>
        <dbReference type="ChEBI" id="CHEBI:17388"/>
        <dbReference type="ChEBI" id="CHEBI:57540"/>
        <dbReference type="ChEBI" id="CHEBI:57945"/>
        <dbReference type="ChEBI" id="CHEBI:60039"/>
        <dbReference type="EC" id="1.5.1.2"/>
    </reaction>
</comment>
<sequence length="274" mass="27938">MAAPETDRFPASLILAGAGKMGGAMLLAWLDQGFDPRRICVIDPQPSPQIVGLAAERGFALNAPAAPPEVLVLAIKPQTLDEATALAPLAGPQTLVISILAGKTIANIAARFPQASAIVRAMPNLPAAVRRGIAALAASEAATPAQRAQAEALIAATGQFEWLADERLIDAVTAVSGSGPAYVFYLAECLTQAAAALGLPPDVAARLARATVEGAGELLFRSGESTPAELRESVTSRGGTTAAALDVLMAPDGLAPLIERAVKAAQRRAEALSG</sequence>
<keyword evidence="4" id="KW-0028">Amino-acid biosynthesis</keyword>
<keyword evidence="2 4" id="KW-0521">NADP</keyword>